<evidence type="ECO:0000259" key="2">
    <source>
        <dbReference type="Pfam" id="PF01551"/>
    </source>
</evidence>
<dbReference type="AlphaFoldDB" id="A0A1H9XNE6"/>
<evidence type="ECO:0000313" key="4">
    <source>
        <dbReference type="Proteomes" id="UP000199019"/>
    </source>
</evidence>
<reference evidence="4" key="1">
    <citation type="submission" date="2016-10" db="EMBL/GenBank/DDBJ databases">
        <authorList>
            <person name="Varghese N."/>
            <person name="Submissions S."/>
        </authorList>
    </citation>
    <scope>NUCLEOTIDE SEQUENCE [LARGE SCALE GENOMIC DNA]</scope>
    <source>
        <strain evidence="4">CGMCC 1.6963</strain>
    </source>
</reference>
<dbReference type="PANTHER" id="PTHR21666:SF270">
    <property type="entry name" value="MUREIN HYDROLASE ACTIVATOR ENVC"/>
    <property type="match status" value="1"/>
</dbReference>
<dbReference type="SUPFAM" id="SSF51261">
    <property type="entry name" value="Duplicated hybrid motif"/>
    <property type="match status" value="1"/>
</dbReference>
<dbReference type="CDD" id="cd12797">
    <property type="entry name" value="M23_peptidase"/>
    <property type="match status" value="1"/>
</dbReference>
<dbReference type="RefSeq" id="WP_091762117.1">
    <property type="nucleotide sequence ID" value="NZ_FOHB01000009.1"/>
</dbReference>
<dbReference type="Pfam" id="PF01551">
    <property type="entry name" value="Peptidase_M23"/>
    <property type="match status" value="1"/>
</dbReference>
<dbReference type="InterPro" id="IPR011055">
    <property type="entry name" value="Dup_hybrid_motif"/>
</dbReference>
<proteinExistence type="predicted"/>
<evidence type="ECO:0000256" key="1">
    <source>
        <dbReference type="SAM" id="MobiDB-lite"/>
    </source>
</evidence>
<keyword evidence="3" id="KW-0378">Hydrolase</keyword>
<name>A0A1H9XNE6_9MICO</name>
<dbReference type="STRING" id="587636.SAMN05216199_4027"/>
<accession>A0A1H9XNE6</accession>
<keyword evidence="4" id="KW-1185">Reference proteome</keyword>
<dbReference type="EMBL" id="FOHB01000009">
    <property type="protein sequence ID" value="SES47203.1"/>
    <property type="molecule type" value="Genomic_DNA"/>
</dbReference>
<evidence type="ECO:0000313" key="3">
    <source>
        <dbReference type="EMBL" id="SES47203.1"/>
    </source>
</evidence>
<organism evidence="3 4">
    <name type="scientific">Pedococcus cremeus</name>
    <dbReference type="NCBI Taxonomy" id="587636"/>
    <lineage>
        <taxon>Bacteria</taxon>
        <taxon>Bacillati</taxon>
        <taxon>Actinomycetota</taxon>
        <taxon>Actinomycetes</taxon>
        <taxon>Micrococcales</taxon>
        <taxon>Intrasporangiaceae</taxon>
        <taxon>Pedococcus</taxon>
    </lineage>
</organism>
<feature type="domain" description="M23ase beta-sheet core" evidence="2">
    <location>
        <begin position="160"/>
        <end position="256"/>
    </location>
</feature>
<sequence length="266" mass="28078">MSSRYEGRHRGSSNGRRIPQSFRPGFVLPTAAAATLVLTATGASMAESAPIGLDLTGAQARAKAESAALARSDRLEARQSFELKMAASQSRVVEEQRASRDQARTALLKQQKAAAAKKAAAAAKAKALAAAEAKRKAERRWVSPIAGAAFTSGYGMRWGRMHQGNDFGCPVGTPVVAMSKGTVTFVGQESGYGNKVEIEYWDGTVSYYAHLDSFNVTVGQQVEAGDLVARSGNTGHSTGPHLHLEIHPDGGGAIDPAPWLHAHGIQ</sequence>
<gene>
    <name evidence="3" type="ORF">SAMN05216199_4027</name>
</gene>
<dbReference type="InterPro" id="IPR050570">
    <property type="entry name" value="Cell_wall_metabolism_enzyme"/>
</dbReference>
<protein>
    <submittedName>
        <fullName evidence="3">Murein DD-endopeptidase MepM and murein hydrolase activator NlpD, contain LysM domain</fullName>
    </submittedName>
</protein>
<dbReference type="Proteomes" id="UP000199019">
    <property type="component" value="Unassembled WGS sequence"/>
</dbReference>
<dbReference type="InterPro" id="IPR016047">
    <property type="entry name" value="M23ase_b-sheet_dom"/>
</dbReference>
<dbReference type="GO" id="GO:0004222">
    <property type="term" value="F:metalloendopeptidase activity"/>
    <property type="evidence" value="ECO:0007669"/>
    <property type="project" value="TreeGrafter"/>
</dbReference>
<dbReference type="PANTHER" id="PTHR21666">
    <property type="entry name" value="PEPTIDASE-RELATED"/>
    <property type="match status" value="1"/>
</dbReference>
<dbReference type="OrthoDB" id="1099523at2"/>
<feature type="region of interest" description="Disordered" evidence="1">
    <location>
        <begin position="1"/>
        <end position="22"/>
    </location>
</feature>
<dbReference type="Gene3D" id="2.70.70.10">
    <property type="entry name" value="Glucose Permease (Domain IIA)"/>
    <property type="match status" value="1"/>
</dbReference>